<dbReference type="VEuPathDB" id="FungiDB:HMPREF1541_09367"/>
<keyword evidence="12 15" id="KW-0539">Nucleus</keyword>
<sequence length="719" mass="82203">MTAVDQIPLSLSQSSLVKMEDRKRSMPYDGSEAPPHKKQATTTNGAGKSHIDADMPWKDELERYQKDAIYRQMREYKRERDTLSSQLEDMRKRTQYHDEHIRSIDAWFKQLINEVKHMVPGDDDQDMDLASMPTSLLFEDQPRFANHISERSDDIRTMLSRLFSRSKSFTPEVLELQKQISKLLASEQAHFAEADRLRSDSENLEGRLETAIERYVVAEKKLDRAKSRAVAELEKQAILGPAKAADDTTTSKKEELTNGVSETSDDHAELEKEHKKALAVSETLKAQVDSIRQENSKLLAQVTEISAKTATMTDDDYAKTELFKQLKAQHDDGIKKLNDLEARMAQLKDENKKLSQERTSFQNKLDDESRIVIAEKDNQLGIIEKDLARIRAERDNLQADVSIKKATMDQEQEANRKIKELNAALEDRVKALESETERLSAQATMAIDDEQFDQMSAEDLRSKYLALDKNYKMLSGELTSMSMAFQRTSKIANQKIDEQRTLDEKVQRLSAEKAKADQKYFAAMKSKETRDQEIRTLKLQTSKSSEIFNQLKEADAASRTLLANLERQLGEMKEGHASKVSECRNAQQEKAVQDLEVSRLNKQVAELKQQLVAKDSENSKRATACNEIELEKTELTTTLGHCRKELEKWKSKSGHSAVYDDLHTMLFCHCKKNMKNAVIKTCGHVMCFDCINERVQSRSRKCPRCSKSFGSNDYMMVTL</sequence>
<comment type="function">
    <text evidence="13">E3 ubiquitin-protein ligase that mediates monoubiquitination of histone H2B to form H2BK123ub1. H2BK123ub1 gives a specific tag for epigenetic transcriptional activation and is also a prerequisite for H3K4me and H3K79me formation.</text>
</comment>
<dbReference type="InterPro" id="IPR018957">
    <property type="entry name" value="Znf_C3HC4_RING-type"/>
</dbReference>
<feature type="coiled-coil region" evidence="16">
    <location>
        <begin position="583"/>
        <end position="617"/>
    </location>
</feature>
<dbReference type="PANTHER" id="PTHR23163">
    <property type="entry name" value="RING FINGER PROTEIN-RELATED"/>
    <property type="match status" value="1"/>
</dbReference>
<dbReference type="GeneID" id="19976706"/>
<dbReference type="Pfam" id="PF00097">
    <property type="entry name" value="zf-C3HC4"/>
    <property type="match status" value="1"/>
</dbReference>
<dbReference type="Gene3D" id="3.30.40.10">
    <property type="entry name" value="Zinc/RING finger domain, C3HC4 (zinc finger)"/>
    <property type="match status" value="1"/>
</dbReference>
<dbReference type="STRING" id="1220924.W2SA76"/>
<evidence type="ECO:0000256" key="7">
    <source>
        <dbReference type="ARBA" id="ARBA00022771"/>
    </source>
</evidence>
<dbReference type="EMBL" id="KB822712">
    <property type="protein sequence ID" value="ETN45535.1"/>
    <property type="molecule type" value="Genomic_DNA"/>
</dbReference>
<dbReference type="OrthoDB" id="654191at2759"/>
<keyword evidence="11 15" id="KW-0175">Coiled coil</keyword>
<dbReference type="FunCoup" id="W2SA76">
    <property type="interactions" value="880"/>
</dbReference>
<evidence type="ECO:0000256" key="13">
    <source>
        <dbReference type="ARBA" id="ARBA00059679"/>
    </source>
</evidence>
<evidence type="ECO:0000256" key="5">
    <source>
        <dbReference type="ARBA" id="ARBA00022679"/>
    </source>
</evidence>
<evidence type="ECO:0000256" key="8">
    <source>
        <dbReference type="ARBA" id="ARBA00022786"/>
    </source>
</evidence>
<reference evidence="19 20" key="1">
    <citation type="submission" date="2013-03" db="EMBL/GenBank/DDBJ databases">
        <title>The Genome Sequence of Phialophora europaea CBS 101466.</title>
        <authorList>
            <consortium name="The Broad Institute Genomics Platform"/>
            <person name="Cuomo C."/>
            <person name="de Hoog S."/>
            <person name="Gorbushina A."/>
            <person name="Walker B."/>
            <person name="Young S.K."/>
            <person name="Zeng Q."/>
            <person name="Gargeya S."/>
            <person name="Fitzgerald M."/>
            <person name="Haas B."/>
            <person name="Abouelleil A."/>
            <person name="Allen A.W."/>
            <person name="Alvarado L."/>
            <person name="Arachchi H.M."/>
            <person name="Berlin A.M."/>
            <person name="Chapman S.B."/>
            <person name="Gainer-Dewar J."/>
            <person name="Goldberg J."/>
            <person name="Griggs A."/>
            <person name="Gujja S."/>
            <person name="Hansen M."/>
            <person name="Howarth C."/>
            <person name="Imamovic A."/>
            <person name="Ireland A."/>
            <person name="Larimer J."/>
            <person name="McCowan C."/>
            <person name="Murphy C."/>
            <person name="Pearson M."/>
            <person name="Poon T.W."/>
            <person name="Priest M."/>
            <person name="Roberts A."/>
            <person name="Saif S."/>
            <person name="Shea T."/>
            <person name="Sisk P."/>
            <person name="Sykes S."/>
            <person name="Wortman J."/>
            <person name="Nusbaum C."/>
            <person name="Birren B."/>
        </authorList>
    </citation>
    <scope>NUCLEOTIDE SEQUENCE [LARGE SCALE GENOMIC DNA]</scope>
    <source>
        <strain evidence="19 20">CBS 101466</strain>
    </source>
</reference>
<evidence type="ECO:0000256" key="12">
    <source>
        <dbReference type="ARBA" id="ARBA00023242"/>
    </source>
</evidence>
<dbReference type="PROSITE" id="PS50089">
    <property type="entry name" value="ZF_RING_2"/>
    <property type="match status" value="1"/>
</dbReference>
<gene>
    <name evidence="19" type="ORF">HMPREF1541_09367</name>
</gene>
<evidence type="ECO:0000256" key="4">
    <source>
        <dbReference type="ARBA" id="ARBA00005555"/>
    </source>
</evidence>
<proteinExistence type="inferred from homology"/>
<dbReference type="Pfam" id="PF26095">
    <property type="entry name" value="CC_Bre1"/>
    <property type="match status" value="1"/>
</dbReference>
<keyword evidence="10 15" id="KW-0156">Chromatin regulator</keyword>
<evidence type="ECO:0000313" key="19">
    <source>
        <dbReference type="EMBL" id="ETN45535.1"/>
    </source>
</evidence>
<evidence type="ECO:0000256" key="17">
    <source>
        <dbReference type="SAM" id="MobiDB-lite"/>
    </source>
</evidence>
<evidence type="ECO:0000259" key="18">
    <source>
        <dbReference type="PROSITE" id="PS50089"/>
    </source>
</evidence>
<dbReference type="PANTHER" id="PTHR23163:SF0">
    <property type="entry name" value="E3 UBIQUITIN-PROTEIN LIGASE BRE1"/>
    <property type="match status" value="1"/>
</dbReference>
<dbReference type="GO" id="GO:0033503">
    <property type="term" value="C:HULC complex"/>
    <property type="evidence" value="ECO:0007669"/>
    <property type="project" value="TreeGrafter"/>
</dbReference>
<protein>
    <recommendedName>
        <fullName evidence="15">E3 ubiquitin protein ligase</fullName>
        <ecNumber evidence="15">2.3.2.27</ecNumber>
    </recommendedName>
</protein>
<feature type="compositionally biased region" description="Basic and acidic residues" evidence="17">
    <location>
        <begin position="244"/>
        <end position="256"/>
    </location>
</feature>
<dbReference type="PROSITE" id="PS00518">
    <property type="entry name" value="ZF_RING_1"/>
    <property type="match status" value="1"/>
</dbReference>
<keyword evidence="20" id="KW-1185">Reference proteome</keyword>
<dbReference type="GO" id="GO:0006325">
    <property type="term" value="P:chromatin organization"/>
    <property type="evidence" value="ECO:0007669"/>
    <property type="project" value="UniProtKB-KW"/>
</dbReference>
<keyword evidence="7 14" id="KW-0863">Zinc-finger</keyword>
<evidence type="ECO:0000256" key="10">
    <source>
        <dbReference type="ARBA" id="ARBA00022853"/>
    </source>
</evidence>
<evidence type="ECO:0000256" key="15">
    <source>
        <dbReference type="RuleBase" id="RU365038"/>
    </source>
</evidence>
<dbReference type="Pfam" id="PF08647">
    <property type="entry name" value="BRE1"/>
    <property type="match status" value="1"/>
</dbReference>
<evidence type="ECO:0000256" key="11">
    <source>
        <dbReference type="ARBA" id="ARBA00023054"/>
    </source>
</evidence>
<keyword evidence="8 15" id="KW-0833">Ubl conjugation pathway</keyword>
<dbReference type="GO" id="GO:0005634">
    <property type="term" value="C:nucleus"/>
    <property type="evidence" value="ECO:0007669"/>
    <property type="project" value="UniProtKB-SubCell"/>
</dbReference>
<accession>W2SA76</accession>
<feature type="region of interest" description="Disordered" evidence="17">
    <location>
        <begin position="1"/>
        <end position="53"/>
    </location>
</feature>
<dbReference type="InterPro" id="IPR013083">
    <property type="entry name" value="Znf_RING/FYVE/PHD"/>
</dbReference>
<dbReference type="RefSeq" id="XP_008712263.1">
    <property type="nucleotide sequence ID" value="XM_008714041.1"/>
</dbReference>
<feature type="region of interest" description="Disordered" evidence="17">
    <location>
        <begin position="242"/>
        <end position="267"/>
    </location>
</feature>
<dbReference type="GO" id="GO:0016567">
    <property type="term" value="P:protein ubiquitination"/>
    <property type="evidence" value="ECO:0007669"/>
    <property type="project" value="UniProtKB-UniRule"/>
</dbReference>
<organism evidence="19 20">
    <name type="scientific">Cyphellophora europaea (strain CBS 101466)</name>
    <name type="common">Phialophora europaea</name>
    <dbReference type="NCBI Taxonomy" id="1220924"/>
    <lineage>
        <taxon>Eukaryota</taxon>
        <taxon>Fungi</taxon>
        <taxon>Dikarya</taxon>
        <taxon>Ascomycota</taxon>
        <taxon>Pezizomycotina</taxon>
        <taxon>Eurotiomycetes</taxon>
        <taxon>Chaetothyriomycetidae</taxon>
        <taxon>Chaetothyriales</taxon>
        <taxon>Cyphellophoraceae</taxon>
        <taxon>Cyphellophora</taxon>
    </lineage>
</organism>
<feature type="coiled-coil region" evidence="16">
    <location>
        <begin position="66"/>
        <end position="93"/>
    </location>
</feature>
<dbReference type="InParanoid" id="W2SA76"/>
<evidence type="ECO:0000256" key="1">
    <source>
        <dbReference type="ARBA" id="ARBA00000900"/>
    </source>
</evidence>
<comment type="similarity">
    <text evidence="4 15">Belongs to the BRE1 family.</text>
</comment>
<evidence type="ECO:0000256" key="6">
    <source>
        <dbReference type="ARBA" id="ARBA00022723"/>
    </source>
</evidence>
<dbReference type="EC" id="2.3.2.27" evidence="15"/>
<feature type="domain" description="RING-type" evidence="18">
    <location>
        <begin position="670"/>
        <end position="706"/>
    </location>
</feature>
<dbReference type="GO" id="GO:0061630">
    <property type="term" value="F:ubiquitin protein ligase activity"/>
    <property type="evidence" value="ECO:0007669"/>
    <property type="project" value="UniProtKB-EC"/>
</dbReference>
<dbReference type="InterPro" id="IPR058643">
    <property type="entry name" value="BRE1-like_CC"/>
</dbReference>
<name>W2SA76_CYPE1</name>
<dbReference type="InterPro" id="IPR017907">
    <property type="entry name" value="Znf_RING_CS"/>
</dbReference>
<dbReference type="GO" id="GO:0008270">
    <property type="term" value="F:zinc ion binding"/>
    <property type="evidence" value="ECO:0007669"/>
    <property type="project" value="UniProtKB-KW"/>
</dbReference>
<comment type="subcellular location">
    <subcellularLocation>
        <location evidence="2 15">Nucleus</location>
    </subcellularLocation>
</comment>
<dbReference type="InterPro" id="IPR013956">
    <property type="entry name" value="E3_ubiquit_lig_Bre1"/>
</dbReference>
<dbReference type="CDD" id="cd16499">
    <property type="entry name" value="RING-HC_Bre1-like"/>
    <property type="match status" value="1"/>
</dbReference>
<evidence type="ECO:0000256" key="9">
    <source>
        <dbReference type="ARBA" id="ARBA00022833"/>
    </source>
</evidence>
<evidence type="ECO:0000256" key="14">
    <source>
        <dbReference type="PROSITE-ProRule" id="PRU00175"/>
    </source>
</evidence>
<evidence type="ECO:0000256" key="16">
    <source>
        <dbReference type="SAM" id="Coils"/>
    </source>
</evidence>
<feature type="coiled-coil region" evidence="16">
    <location>
        <begin position="194"/>
        <end position="228"/>
    </location>
</feature>
<dbReference type="SUPFAM" id="SSF57850">
    <property type="entry name" value="RING/U-box"/>
    <property type="match status" value="1"/>
</dbReference>
<dbReference type="HOGENOM" id="CLU_019713_2_0_1"/>
<keyword evidence="6 15" id="KW-0479">Metal-binding</keyword>
<dbReference type="UniPathway" id="UPA00143"/>
<evidence type="ECO:0000313" key="20">
    <source>
        <dbReference type="Proteomes" id="UP000030752"/>
    </source>
</evidence>
<evidence type="ECO:0000256" key="3">
    <source>
        <dbReference type="ARBA" id="ARBA00004906"/>
    </source>
</evidence>
<dbReference type="InterPro" id="IPR001841">
    <property type="entry name" value="Znf_RING"/>
</dbReference>
<dbReference type="eggNOG" id="KOG0978">
    <property type="taxonomic scope" value="Eukaryota"/>
</dbReference>
<dbReference type="Proteomes" id="UP000030752">
    <property type="component" value="Unassembled WGS sequence"/>
</dbReference>
<keyword evidence="9 15" id="KW-0862">Zinc</keyword>
<dbReference type="AlphaFoldDB" id="W2SA76"/>
<comment type="catalytic activity">
    <reaction evidence="1 15">
        <text>S-ubiquitinyl-[E2 ubiquitin-conjugating enzyme]-L-cysteine + [acceptor protein]-L-lysine = [E2 ubiquitin-conjugating enzyme]-L-cysteine + N(6)-ubiquitinyl-[acceptor protein]-L-lysine.</text>
        <dbReference type="EC" id="2.3.2.27"/>
    </reaction>
</comment>
<comment type="pathway">
    <text evidence="3 15">Protein modification; protein ubiquitination.</text>
</comment>
<keyword evidence="5 15" id="KW-0808">Transferase</keyword>
<evidence type="ECO:0000256" key="2">
    <source>
        <dbReference type="ARBA" id="ARBA00004123"/>
    </source>
</evidence>